<dbReference type="Gene3D" id="2.60.200.40">
    <property type="match status" value="1"/>
</dbReference>
<evidence type="ECO:0000313" key="6">
    <source>
        <dbReference type="EMBL" id="TWI33817.1"/>
    </source>
</evidence>
<feature type="domain" description="DAGKc" evidence="5">
    <location>
        <begin position="10"/>
        <end position="139"/>
    </location>
</feature>
<dbReference type="InterPro" id="IPR045540">
    <property type="entry name" value="YegS/DAGK_C"/>
</dbReference>
<organism evidence="6 7">
    <name type="scientific">Paracoccus sulfuroxidans</name>
    <dbReference type="NCBI Taxonomy" id="384678"/>
    <lineage>
        <taxon>Bacteria</taxon>
        <taxon>Pseudomonadati</taxon>
        <taxon>Pseudomonadota</taxon>
        <taxon>Alphaproteobacteria</taxon>
        <taxon>Rhodobacterales</taxon>
        <taxon>Paracoccaceae</taxon>
        <taxon>Paracoccus</taxon>
    </lineage>
</organism>
<dbReference type="PANTHER" id="PTHR12358">
    <property type="entry name" value="SPHINGOSINE KINASE"/>
    <property type="match status" value="1"/>
</dbReference>
<dbReference type="GO" id="GO:0005524">
    <property type="term" value="F:ATP binding"/>
    <property type="evidence" value="ECO:0007669"/>
    <property type="project" value="UniProtKB-KW"/>
</dbReference>
<dbReference type="Pfam" id="PF19279">
    <property type="entry name" value="YegS_C"/>
    <property type="match status" value="1"/>
</dbReference>
<dbReference type="EMBL" id="VLKU01000006">
    <property type="protein sequence ID" value="TWI33817.1"/>
    <property type="molecule type" value="Genomic_DNA"/>
</dbReference>
<keyword evidence="2" id="KW-0547">Nucleotide-binding</keyword>
<evidence type="ECO:0000256" key="1">
    <source>
        <dbReference type="ARBA" id="ARBA00022679"/>
    </source>
</evidence>
<dbReference type="SUPFAM" id="SSF111331">
    <property type="entry name" value="NAD kinase/diacylglycerol kinase-like"/>
    <property type="match status" value="1"/>
</dbReference>
<accession>A0A562NNN7</accession>
<evidence type="ECO:0000256" key="2">
    <source>
        <dbReference type="ARBA" id="ARBA00022741"/>
    </source>
</evidence>
<keyword evidence="1" id="KW-0808">Transferase</keyword>
<reference evidence="6 7" key="1">
    <citation type="journal article" date="2015" name="Stand. Genomic Sci.">
        <title>Genomic Encyclopedia of Bacterial and Archaeal Type Strains, Phase III: the genomes of soil and plant-associated and newly described type strains.</title>
        <authorList>
            <person name="Whitman W.B."/>
            <person name="Woyke T."/>
            <person name="Klenk H.P."/>
            <person name="Zhou Y."/>
            <person name="Lilburn T.G."/>
            <person name="Beck B.J."/>
            <person name="De Vos P."/>
            <person name="Vandamme P."/>
            <person name="Eisen J.A."/>
            <person name="Garrity G."/>
            <person name="Hugenholtz P."/>
            <person name="Kyrpides N.C."/>
        </authorList>
    </citation>
    <scope>NUCLEOTIDE SEQUENCE [LARGE SCALE GENOMIC DNA]</scope>
    <source>
        <strain evidence="6 7">CGMCC 1.5364</strain>
    </source>
</reference>
<evidence type="ECO:0000313" key="7">
    <source>
        <dbReference type="Proteomes" id="UP000316225"/>
    </source>
</evidence>
<name>A0A562NNN7_9RHOB</name>
<evidence type="ECO:0000259" key="5">
    <source>
        <dbReference type="PROSITE" id="PS50146"/>
    </source>
</evidence>
<dbReference type="Gene3D" id="3.40.50.10330">
    <property type="entry name" value="Probable inorganic polyphosphate/atp-NAD kinase, domain 1"/>
    <property type="match status" value="1"/>
</dbReference>
<dbReference type="SMART" id="SM00046">
    <property type="entry name" value="DAGKc"/>
    <property type="match status" value="1"/>
</dbReference>
<proteinExistence type="predicted"/>
<dbReference type="InterPro" id="IPR017438">
    <property type="entry name" value="ATP-NAD_kinase_N"/>
</dbReference>
<dbReference type="RefSeq" id="WP_145397992.1">
    <property type="nucleotide sequence ID" value="NZ_VLKU01000006.1"/>
</dbReference>
<dbReference type="InterPro" id="IPR016064">
    <property type="entry name" value="NAD/diacylglycerol_kinase_sf"/>
</dbReference>
<evidence type="ECO:0000256" key="4">
    <source>
        <dbReference type="ARBA" id="ARBA00022840"/>
    </source>
</evidence>
<dbReference type="InterPro" id="IPR001206">
    <property type="entry name" value="Diacylglycerol_kinase_cat_dom"/>
</dbReference>
<evidence type="ECO:0000256" key="3">
    <source>
        <dbReference type="ARBA" id="ARBA00022777"/>
    </source>
</evidence>
<comment type="caution">
    <text evidence="6">The sequence shown here is derived from an EMBL/GenBank/DDBJ whole genome shotgun (WGS) entry which is preliminary data.</text>
</comment>
<keyword evidence="4" id="KW-0067">ATP-binding</keyword>
<dbReference type="InterPro" id="IPR050187">
    <property type="entry name" value="Lipid_Phosphate_FormReg"/>
</dbReference>
<keyword evidence="3 6" id="KW-0418">Kinase</keyword>
<dbReference type="Pfam" id="PF00781">
    <property type="entry name" value="DAGK_cat"/>
    <property type="match status" value="1"/>
</dbReference>
<dbReference type="Proteomes" id="UP000316225">
    <property type="component" value="Unassembled WGS sequence"/>
</dbReference>
<dbReference type="PROSITE" id="PS50146">
    <property type="entry name" value="DAGK"/>
    <property type="match status" value="1"/>
</dbReference>
<protein>
    <submittedName>
        <fullName evidence="6">Diacylglycerol kinase family enzyme</fullName>
    </submittedName>
</protein>
<gene>
    <name evidence="6" type="ORF">IQ24_02181</name>
</gene>
<dbReference type="AlphaFoldDB" id="A0A562NNN7"/>
<dbReference type="PANTHER" id="PTHR12358:SF54">
    <property type="entry name" value="SPHINGOSINE KINASE RELATED PROTEIN"/>
    <property type="match status" value="1"/>
</dbReference>
<dbReference type="OrthoDB" id="9815110at2"/>
<sequence length="313" mass="33843">MDEEGERFDLAAARVCVIINAGSGKKAAAEIGQKLRDRLGPLTSQLELRLTHKGSNLADMARQAVEDGFDVIGAAGGDGTQAAVAGALAGTDAVMAVIPGGTFNYFSRDLGIGQHVDEALERLTRVQKRHVHVGQVNDTVFLNNISLGAYPEILKHRENVYDRWGRSRMAAYWSAVAALWNLRQPLSLSVRANGEARHFTTALAFVAKSAYQVEAFGLEGADAIRDGHLVLMVARAHKPWPLIRAAVRLALGRSAKYADFDMIIADDMVLDSSRKRQLVAHDGEKTLMTAPFHARVLDRGLAVLVPADQEGAA</sequence>
<dbReference type="GO" id="GO:0016301">
    <property type="term" value="F:kinase activity"/>
    <property type="evidence" value="ECO:0007669"/>
    <property type="project" value="UniProtKB-KW"/>
</dbReference>
<keyword evidence="7" id="KW-1185">Reference proteome</keyword>